<dbReference type="Proteomes" id="UP000179076">
    <property type="component" value="Unassembled WGS sequence"/>
</dbReference>
<comment type="caution">
    <text evidence="1">The sequence shown here is derived from an EMBL/GenBank/DDBJ whole genome shotgun (WGS) entry which is preliminary data.</text>
</comment>
<accession>A0A1F6VJG9</accession>
<dbReference type="Pfam" id="PF19630">
    <property type="entry name" value="DUF6134"/>
    <property type="match status" value="1"/>
</dbReference>
<sequence>MSRIHAGSSLVLCLVASLLPPLGQSATEPREWRFTALLDDKVIGYQSFRLLEQGQEKVLVSEARYNIKFLFMNVYTYTHDNREVWNGDCLSRIDSRTDDNGERFFVRGMLEQSRLAVESVEGHEQLPACVMTFAYWNPQVLNAKRLLNAQTGQYMDVDVAARGRETITVGGRQRPAQRYELKTEKFTINLWYSPEQEWLGLEATTDSGSRL</sequence>
<gene>
    <name evidence="1" type="ORF">A2W18_12850</name>
</gene>
<organism evidence="1 2">
    <name type="scientific">Candidatus Muproteobacteria bacterium RBG_16_60_9</name>
    <dbReference type="NCBI Taxonomy" id="1817755"/>
    <lineage>
        <taxon>Bacteria</taxon>
        <taxon>Pseudomonadati</taxon>
        <taxon>Pseudomonadota</taxon>
        <taxon>Candidatus Muproteobacteria</taxon>
    </lineage>
</organism>
<dbReference type="EMBL" id="MFSP01000015">
    <property type="protein sequence ID" value="OGI69718.1"/>
    <property type="molecule type" value="Genomic_DNA"/>
</dbReference>
<dbReference type="InterPro" id="IPR045767">
    <property type="entry name" value="DUF6134"/>
</dbReference>
<protein>
    <recommendedName>
        <fullName evidence="3">DUF3108 domain-containing protein</fullName>
    </recommendedName>
</protein>
<evidence type="ECO:0000313" key="2">
    <source>
        <dbReference type="Proteomes" id="UP000179076"/>
    </source>
</evidence>
<dbReference type="AlphaFoldDB" id="A0A1F6VJG9"/>
<feature type="non-terminal residue" evidence="1">
    <location>
        <position position="211"/>
    </location>
</feature>
<evidence type="ECO:0008006" key="3">
    <source>
        <dbReference type="Google" id="ProtNLM"/>
    </source>
</evidence>
<name>A0A1F6VJG9_9PROT</name>
<reference evidence="1 2" key="1">
    <citation type="journal article" date="2016" name="Nat. Commun.">
        <title>Thousands of microbial genomes shed light on interconnected biogeochemical processes in an aquifer system.</title>
        <authorList>
            <person name="Anantharaman K."/>
            <person name="Brown C.T."/>
            <person name="Hug L.A."/>
            <person name="Sharon I."/>
            <person name="Castelle C.J."/>
            <person name="Probst A.J."/>
            <person name="Thomas B.C."/>
            <person name="Singh A."/>
            <person name="Wilkins M.J."/>
            <person name="Karaoz U."/>
            <person name="Brodie E.L."/>
            <person name="Williams K.H."/>
            <person name="Hubbard S.S."/>
            <person name="Banfield J.F."/>
        </authorList>
    </citation>
    <scope>NUCLEOTIDE SEQUENCE [LARGE SCALE GENOMIC DNA]</scope>
</reference>
<evidence type="ECO:0000313" key="1">
    <source>
        <dbReference type="EMBL" id="OGI69718.1"/>
    </source>
</evidence>
<proteinExistence type="predicted"/>